<keyword evidence="1" id="KW-0472">Membrane</keyword>
<dbReference type="Proteomes" id="UP000271003">
    <property type="component" value="Chromosome"/>
</dbReference>
<keyword evidence="3" id="KW-1185">Reference proteome</keyword>
<dbReference type="AlphaFoldDB" id="A0A2Z6IAQ8"/>
<dbReference type="RefSeq" id="WP_269460459.1">
    <property type="nucleotide sequence ID" value="NZ_AP018786.1"/>
</dbReference>
<organism evidence="2 3">
    <name type="scientific">Sutterella megalosphaeroides</name>
    <dbReference type="NCBI Taxonomy" id="2494234"/>
    <lineage>
        <taxon>Bacteria</taxon>
        <taxon>Pseudomonadati</taxon>
        <taxon>Pseudomonadota</taxon>
        <taxon>Betaproteobacteria</taxon>
        <taxon>Burkholderiales</taxon>
        <taxon>Sutterellaceae</taxon>
        <taxon>Sutterella</taxon>
    </lineage>
</organism>
<sequence length="40" mass="4499">MTATTVFILVVVAFLAVIGYRCLPALPKSLRRSKREPFPH</sequence>
<keyword evidence="1" id="KW-1133">Transmembrane helix</keyword>
<reference evidence="2 3" key="1">
    <citation type="journal article" date="2018" name="Int. J. Syst. Evol. Microbiol.">
        <title>Mesosutterella multiformis gen. nov., sp. nov., a member of the family Sutterellaceae and Sutterella megalosphaeroides sp. nov., isolated from human faeces.</title>
        <authorList>
            <person name="Sakamoto M."/>
            <person name="Ikeyama N."/>
            <person name="Kunihiro T."/>
            <person name="Iino T."/>
            <person name="Yuki M."/>
            <person name="Ohkuma M."/>
        </authorList>
    </citation>
    <scope>NUCLEOTIDE SEQUENCE [LARGE SCALE GENOMIC DNA]</scope>
    <source>
        <strain evidence="2 3">6FBBBH3</strain>
    </source>
</reference>
<dbReference type="KEGG" id="sutt:SUTMEG_14940"/>
<gene>
    <name evidence="2" type="ORF">SUTMEG_14940</name>
</gene>
<protein>
    <submittedName>
        <fullName evidence="2">Uncharacterized protein</fullName>
    </submittedName>
</protein>
<accession>A0A2Z6IAQ8</accession>
<feature type="transmembrane region" description="Helical" evidence="1">
    <location>
        <begin position="6"/>
        <end position="26"/>
    </location>
</feature>
<evidence type="ECO:0000256" key="1">
    <source>
        <dbReference type="SAM" id="Phobius"/>
    </source>
</evidence>
<evidence type="ECO:0000313" key="3">
    <source>
        <dbReference type="Proteomes" id="UP000271003"/>
    </source>
</evidence>
<evidence type="ECO:0000313" key="2">
    <source>
        <dbReference type="EMBL" id="BBF23603.1"/>
    </source>
</evidence>
<keyword evidence="1" id="KW-0812">Transmembrane</keyword>
<name>A0A2Z6IAQ8_9BURK</name>
<proteinExistence type="predicted"/>
<dbReference type="EMBL" id="AP018786">
    <property type="protein sequence ID" value="BBF23603.1"/>
    <property type="molecule type" value="Genomic_DNA"/>
</dbReference>